<organism evidence="2 3">
    <name type="scientific">Sphingomonas floccifaciens</name>
    <dbReference type="NCBI Taxonomy" id="1844115"/>
    <lineage>
        <taxon>Bacteria</taxon>
        <taxon>Pseudomonadati</taxon>
        <taxon>Pseudomonadota</taxon>
        <taxon>Alphaproteobacteria</taxon>
        <taxon>Sphingomonadales</taxon>
        <taxon>Sphingomonadaceae</taxon>
        <taxon>Sphingomonas</taxon>
    </lineage>
</organism>
<evidence type="ECO:0000313" key="3">
    <source>
        <dbReference type="Proteomes" id="UP001597283"/>
    </source>
</evidence>
<evidence type="ECO:0000256" key="1">
    <source>
        <dbReference type="SAM" id="MobiDB-lite"/>
    </source>
</evidence>
<feature type="region of interest" description="Disordered" evidence="1">
    <location>
        <begin position="37"/>
        <end position="57"/>
    </location>
</feature>
<gene>
    <name evidence="2" type="ORF">ACFSC3_20435</name>
</gene>
<evidence type="ECO:0000313" key="2">
    <source>
        <dbReference type="EMBL" id="MFD1789932.1"/>
    </source>
</evidence>
<proteinExistence type="predicted"/>
<dbReference type="RefSeq" id="WP_350025988.1">
    <property type="nucleotide sequence ID" value="NZ_JBHUFC010000027.1"/>
</dbReference>
<comment type="caution">
    <text evidence="2">The sequence shown here is derived from an EMBL/GenBank/DDBJ whole genome shotgun (WGS) entry which is preliminary data.</text>
</comment>
<dbReference type="EMBL" id="JBHUFC010000027">
    <property type="protein sequence ID" value="MFD1789932.1"/>
    <property type="molecule type" value="Genomic_DNA"/>
</dbReference>
<name>A0ABW4NIC3_9SPHN</name>
<keyword evidence="3" id="KW-1185">Reference proteome</keyword>
<reference evidence="3" key="1">
    <citation type="journal article" date="2019" name="Int. J. Syst. Evol. Microbiol.">
        <title>The Global Catalogue of Microorganisms (GCM) 10K type strain sequencing project: providing services to taxonomists for standard genome sequencing and annotation.</title>
        <authorList>
            <consortium name="The Broad Institute Genomics Platform"/>
            <consortium name="The Broad Institute Genome Sequencing Center for Infectious Disease"/>
            <person name="Wu L."/>
            <person name="Ma J."/>
        </authorList>
    </citation>
    <scope>NUCLEOTIDE SEQUENCE [LARGE SCALE GENOMIC DNA]</scope>
    <source>
        <strain evidence="3">Q85</strain>
    </source>
</reference>
<dbReference type="Proteomes" id="UP001597283">
    <property type="component" value="Unassembled WGS sequence"/>
</dbReference>
<protein>
    <submittedName>
        <fullName evidence="2">Uncharacterized protein</fullName>
    </submittedName>
</protein>
<accession>A0ABW4NIC3</accession>
<sequence>MKTARDRGESARMVGAIAESTRQLVADRIKAGGSLDVKIGRATPAQAPAPRDKDRSR</sequence>